<evidence type="ECO:0000313" key="1">
    <source>
        <dbReference type="EMBL" id="MBC5649015.1"/>
    </source>
</evidence>
<name>A0ABR7EGW0_9FIRM</name>
<gene>
    <name evidence="1" type="ORF">H8S18_11760</name>
</gene>
<comment type="caution">
    <text evidence="1">The sequence shown here is derived from an EMBL/GenBank/DDBJ whole genome shotgun (WGS) entry which is preliminary data.</text>
</comment>
<dbReference type="Proteomes" id="UP000606889">
    <property type="component" value="Unassembled WGS sequence"/>
</dbReference>
<accession>A0ABR7EGW0</accession>
<evidence type="ECO:0000313" key="2">
    <source>
        <dbReference type="Proteomes" id="UP000606889"/>
    </source>
</evidence>
<organism evidence="1 2">
    <name type="scientific">Christensenella tenuis</name>
    <dbReference type="NCBI Taxonomy" id="2763033"/>
    <lineage>
        <taxon>Bacteria</taxon>
        <taxon>Bacillati</taxon>
        <taxon>Bacillota</taxon>
        <taxon>Clostridia</taxon>
        <taxon>Christensenellales</taxon>
        <taxon>Christensenellaceae</taxon>
        <taxon>Christensenella</taxon>
    </lineage>
</organism>
<proteinExistence type="predicted"/>
<reference evidence="1 2" key="1">
    <citation type="submission" date="2020-08" db="EMBL/GenBank/DDBJ databases">
        <title>Genome public.</title>
        <authorList>
            <person name="Liu C."/>
            <person name="Sun Q."/>
        </authorList>
    </citation>
    <scope>NUCLEOTIDE SEQUENCE [LARGE SCALE GENOMIC DNA]</scope>
    <source>
        <strain evidence="1 2">NSJ-35</strain>
    </source>
</reference>
<dbReference type="RefSeq" id="WP_186858463.1">
    <property type="nucleotide sequence ID" value="NZ_JACOON010000006.1"/>
</dbReference>
<keyword evidence="2" id="KW-1185">Reference proteome</keyword>
<protein>
    <submittedName>
        <fullName evidence="1">Uncharacterized protein</fullName>
    </submittedName>
</protein>
<dbReference type="EMBL" id="JACOON010000006">
    <property type="protein sequence ID" value="MBC5649015.1"/>
    <property type="molecule type" value="Genomic_DNA"/>
</dbReference>
<sequence>MTLFFTFFEEVRDGTNTANTPLIIGVARAVAVGEIAAAHSVKKYRTALAAQRDLRKTGS</sequence>